<accession>A0AAD6UYV2</accession>
<sequence>MSRLPSSFTSLYRLFLRTCAASVLQHTRTTKTLRKFWRPTFADAAHVTTRLQSSALSPAERNDLENWLHDWHLRIDNTLALLYTSSKSRGLAHRLTRNLGLLIHGEQTRINGKKLHAWKPSRVPDAPEYQTEFLEHQLRKRQDAEAPLNKIIAWNGLEEVLRMAEGRSEISLSKVWRIKRTRYP</sequence>
<comment type="caution">
    <text evidence="1">The sequence shown here is derived from an EMBL/GenBank/DDBJ whole genome shotgun (WGS) entry which is preliminary data.</text>
</comment>
<name>A0AAD6UYV2_9AGAR</name>
<evidence type="ECO:0000313" key="1">
    <source>
        <dbReference type="EMBL" id="KAJ7198490.1"/>
    </source>
</evidence>
<protein>
    <submittedName>
        <fullName evidence="1">Uncharacterized protein</fullName>
    </submittedName>
</protein>
<reference evidence="1" key="1">
    <citation type="submission" date="2023-03" db="EMBL/GenBank/DDBJ databases">
        <title>Massive genome expansion in bonnet fungi (Mycena s.s.) driven by repeated elements and novel gene families across ecological guilds.</title>
        <authorList>
            <consortium name="Lawrence Berkeley National Laboratory"/>
            <person name="Harder C.B."/>
            <person name="Miyauchi S."/>
            <person name="Viragh M."/>
            <person name="Kuo A."/>
            <person name="Thoen E."/>
            <person name="Andreopoulos B."/>
            <person name="Lu D."/>
            <person name="Skrede I."/>
            <person name="Drula E."/>
            <person name="Henrissat B."/>
            <person name="Morin E."/>
            <person name="Kohler A."/>
            <person name="Barry K."/>
            <person name="LaButti K."/>
            <person name="Morin E."/>
            <person name="Salamov A."/>
            <person name="Lipzen A."/>
            <person name="Mereny Z."/>
            <person name="Hegedus B."/>
            <person name="Baldrian P."/>
            <person name="Stursova M."/>
            <person name="Weitz H."/>
            <person name="Taylor A."/>
            <person name="Grigoriev I.V."/>
            <person name="Nagy L.G."/>
            <person name="Martin F."/>
            <person name="Kauserud H."/>
        </authorList>
    </citation>
    <scope>NUCLEOTIDE SEQUENCE</scope>
    <source>
        <strain evidence="1">9144</strain>
    </source>
</reference>
<gene>
    <name evidence="1" type="ORF">GGX14DRAFT_181592</name>
</gene>
<evidence type="ECO:0000313" key="2">
    <source>
        <dbReference type="Proteomes" id="UP001219525"/>
    </source>
</evidence>
<keyword evidence="2" id="KW-1185">Reference proteome</keyword>
<dbReference type="EMBL" id="JARJCW010000072">
    <property type="protein sequence ID" value="KAJ7198490.1"/>
    <property type="molecule type" value="Genomic_DNA"/>
</dbReference>
<dbReference type="AlphaFoldDB" id="A0AAD6UYV2"/>
<organism evidence="1 2">
    <name type="scientific">Mycena pura</name>
    <dbReference type="NCBI Taxonomy" id="153505"/>
    <lineage>
        <taxon>Eukaryota</taxon>
        <taxon>Fungi</taxon>
        <taxon>Dikarya</taxon>
        <taxon>Basidiomycota</taxon>
        <taxon>Agaricomycotina</taxon>
        <taxon>Agaricomycetes</taxon>
        <taxon>Agaricomycetidae</taxon>
        <taxon>Agaricales</taxon>
        <taxon>Marasmiineae</taxon>
        <taxon>Mycenaceae</taxon>
        <taxon>Mycena</taxon>
    </lineage>
</organism>
<dbReference type="Proteomes" id="UP001219525">
    <property type="component" value="Unassembled WGS sequence"/>
</dbReference>
<proteinExistence type="predicted"/>